<keyword evidence="1" id="KW-0812">Transmembrane</keyword>
<keyword evidence="4" id="KW-1185">Reference proteome</keyword>
<comment type="caution">
    <text evidence="3">The sequence shown here is derived from an EMBL/GenBank/DDBJ whole genome shotgun (WGS) entry which is preliminary data.</text>
</comment>
<name>A0A9P4LFT2_9PLEO</name>
<evidence type="ECO:0008006" key="5">
    <source>
        <dbReference type="Google" id="ProtNLM"/>
    </source>
</evidence>
<feature type="transmembrane region" description="Helical" evidence="1">
    <location>
        <begin position="67"/>
        <end position="90"/>
    </location>
</feature>
<feature type="chain" id="PRO_5040232584" description="NADH dehydrogenase subunit 6" evidence="2">
    <location>
        <begin position="23"/>
        <end position="124"/>
    </location>
</feature>
<accession>A0A9P4LFT2</accession>
<dbReference type="EMBL" id="ML978343">
    <property type="protein sequence ID" value="KAF2023520.1"/>
    <property type="molecule type" value="Genomic_DNA"/>
</dbReference>
<keyword evidence="1" id="KW-0472">Membrane</keyword>
<sequence length="124" mass="13312">MPRCLLLLPALLACLACLACSALKHLVHDSPAVRAGRLSQLIQLCTYYLLLYGLYGLLVLPRSAPAALLLLAVVAGSHFYCCLFCLKLRAGQLLAIHILAHNPSPAACSAYEGLHSLAVIHRLL</sequence>
<dbReference type="Proteomes" id="UP000799777">
    <property type="component" value="Unassembled WGS sequence"/>
</dbReference>
<evidence type="ECO:0000313" key="3">
    <source>
        <dbReference type="EMBL" id="KAF2023520.1"/>
    </source>
</evidence>
<evidence type="ECO:0000313" key="4">
    <source>
        <dbReference type="Proteomes" id="UP000799777"/>
    </source>
</evidence>
<gene>
    <name evidence="3" type="ORF">EK21DRAFT_94853</name>
</gene>
<dbReference type="AlphaFoldDB" id="A0A9P4LFT2"/>
<keyword evidence="2" id="KW-0732">Signal</keyword>
<evidence type="ECO:0000256" key="2">
    <source>
        <dbReference type="SAM" id="SignalP"/>
    </source>
</evidence>
<reference evidence="3" key="1">
    <citation type="journal article" date="2020" name="Stud. Mycol.">
        <title>101 Dothideomycetes genomes: a test case for predicting lifestyles and emergence of pathogens.</title>
        <authorList>
            <person name="Haridas S."/>
            <person name="Albert R."/>
            <person name="Binder M."/>
            <person name="Bloem J."/>
            <person name="Labutti K."/>
            <person name="Salamov A."/>
            <person name="Andreopoulos B."/>
            <person name="Baker S."/>
            <person name="Barry K."/>
            <person name="Bills G."/>
            <person name="Bluhm B."/>
            <person name="Cannon C."/>
            <person name="Castanera R."/>
            <person name="Culley D."/>
            <person name="Daum C."/>
            <person name="Ezra D."/>
            <person name="Gonzalez J."/>
            <person name="Henrissat B."/>
            <person name="Kuo A."/>
            <person name="Liang C."/>
            <person name="Lipzen A."/>
            <person name="Lutzoni F."/>
            <person name="Magnuson J."/>
            <person name="Mondo S."/>
            <person name="Nolan M."/>
            <person name="Ohm R."/>
            <person name="Pangilinan J."/>
            <person name="Park H.-J."/>
            <person name="Ramirez L."/>
            <person name="Alfaro M."/>
            <person name="Sun H."/>
            <person name="Tritt A."/>
            <person name="Yoshinaga Y."/>
            <person name="Zwiers L.-H."/>
            <person name="Turgeon B."/>
            <person name="Goodwin S."/>
            <person name="Spatafora J."/>
            <person name="Crous P."/>
            <person name="Grigoriev I."/>
        </authorList>
    </citation>
    <scope>NUCLEOTIDE SEQUENCE</scope>
    <source>
        <strain evidence="3">CBS 110217</strain>
    </source>
</reference>
<feature type="transmembrane region" description="Helical" evidence="1">
    <location>
        <begin position="38"/>
        <end position="60"/>
    </location>
</feature>
<evidence type="ECO:0000256" key="1">
    <source>
        <dbReference type="SAM" id="Phobius"/>
    </source>
</evidence>
<feature type="signal peptide" evidence="2">
    <location>
        <begin position="1"/>
        <end position="22"/>
    </location>
</feature>
<proteinExistence type="predicted"/>
<protein>
    <recommendedName>
        <fullName evidence="5">NADH dehydrogenase subunit 6</fullName>
    </recommendedName>
</protein>
<keyword evidence="1" id="KW-1133">Transmembrane helix</keyword>
<organism evidence="3 4">
    <name type="scientific">Setomelanomma holmii</name>
    <dbReference type="NCBI Taxonomy" id="210430"/>
    <lineage>
        <taxon>Eukaryota</taxon>
        <taxon>Fungi</taxon>
        <taxon>Dikarya</taxon>
        <taxon>Ascomycota</taxon>
        <taxon>Pezizomycotina</taxon>
        <taxon>Dothideomycetes</taxon>
        <taxon>Pleosporomycetidae</taxon>
        <taxon>Pleosporales</taxon>
        <taxon>Pleosporineae</taxon>
        <taxon>Phaeosphaeriaceae</taxon>
        <taxon>Setomelanomma</taxon>
    </lineage>
</organism>